<dbReference type="Proteomes" id="UP001279734">
    <property type="component" value="Unassembled WGS sequence"/>
</dbReference>
<comment type="similarity">
    <text evidence="2">Belongs to the fatty acid desaturase type 1 family.</text>
</comment>
<dbReference type="InterPro" id="IPR005804">
    <property type="entry name" value="FA_desaturase_dom"/>
</dbReference>
<feature type="domain" description="Fatty acid desaturase" evidence="5">
    <location>
        <begin position="198"/>
        <end position="445"/>
    </location>
</feature>
<keyword evidence="3" id="KW-0560">Oxidoreductase</keyword>
<dbReference type="EMBL" id="BSYO01000032">
    <property type="protein sequence ID" value="GMH27287.1"/>
    <property type="molecule type" value="Genomic_DNA"/>
</dbReference>
<keyword evidence="4" id="KW-0472">Membrane</keyword>
<comment type="subcellular location">
    <subcellularLocation>
        <location evidence="1">Membrane</location>
    </subcellularLocation>
</comment>
<organism evidence="6 7">
    <name type="scientific">Nepenthes gracilis</name>
    <name type="common">Slender pitcher plant</name>
    <dbReference type="NCBI Taxonomy" id="150966"/>
    <lineage>
        <taxon>Eukaryota</taxon>
        <taxon>Viridiplantae</taxon>
        <taxon>Streptophyta</taxon>
        <taxon>Embryophyta</taxon>
        <taxon>Tracheophyta</taxon>
        <taxon>Spermatophyta</taxon>
        <taxon>Magnoliopsida</taxon>
        <taxon>eudicotyledons</taxon>
        <taxon>Gunneridae</taxon>
        <taxon>Pentapetalae</taxon>
        <taxon>Caryophyllales</taxon>
        <taxon>Nepenthaceae</taxon>
        <taxon>Nepenthes</taxon>
    </lineage>
</organism>
<dbReference type="GO" id="GO:0016491">
    <property type="term" value="F:oxidoreductase activity"/>
    <property type="evidence" value="ECO:0007669"/>
    <property type="project" value="UniProtKB-KW"/>
</dbReference>
<name>A0AAD3TEV4_NEPGR</name>
<feature type="transmembrane region" description="Helical" evidence="4">
    <location>
        <begin position="176"/>
        <end position="195"/>
    </location>
</feature>
<evidence type="ECO:0000313" key="6">
    <source>
        <dbReference type="EMBL" id="GMH27287.1"/>
    </source>
</evidence>
<evidence type="ECO:0000256" key="4">
    <source>
        <dbReference type="SAM" id="Phobius"/>
    </source>
</evidence>
<evidence type="ECO:0000256" key="2">
    <source>
        <dbReference type="ARBA" id="ARBA00009295"/>
    </source>
</evidence>
<dbReference type="CDD" id="cd03507">
    <property type="entry name" value="Delta12-FADS-like"/>
    <property type="match status" value="1"/>
</dbReference>
<reference evidence="6" key="1">
    <citation type="submission" date="2023-05" db="EMBL/GenBank/DDBJ databases">
        <title>Nepenthes gracilis genome sequencing.</title>
        <authorList>
            <person name="Fukushima K."/>
        </authorList>
    </citation>
    <scope>NUCLEOTIDE SEQUENCE</scope>
    <source>
        <strain evidence="6">SING2019-196</strain>
    </source>
</reference>
<feature type="transmembrane region" description="Helical" evidence="4">
    <location>
        <begin position="324"/>
        <end position="343"/>
    </location>
</feature>
<gene>
    <name evidence="6" type="ORF">Nepgr_029130</name>
</gene>
<dbReference type="PANTHER" id="PTHR32100">
    <property type="entry name" value="OMEGA-6 FATTY ACID DESATURASE, CHLOROPLASTIC"/>
    <property type="match status" value="1"/>
</dbReference>
<keyword evidence="7" id="KW-1185">Reference proteome</keyword>
<dbReference type="AlphaFoldDB" id="A0AAD3TEV4"/>
<comment type="caution">
    <text evidence="6">The sequence shown here is derived from an EMBL/GenBank/DDBJ whole genome shotgun (WGS) entry which is preliminary data.</text>
</comment>
<dbReference type="InterPro" id="IPR012171">
    <property type="entry name" value="Fatty_acid_desaturase"/>
</dbReference>
<keyword evidence="4" id="KW-0812">Transmembrane</keyword>
<dbReference type="Pfam" id="PF00487">
    <property type="entry name" value="FA_desaturase"/>
    <property type="match status" value="1"/>
</dbReference>
<proteinExistence type="inferred from homology"/>
<feature type="transmembrane region" description="Helical" evidence="4">
    <location>
        <begin position="349"/>
        <end position="366"/>
    </location>
</feature>
<evidence type="ECO:0000256" key="1">
    <source>
        <dbReference type="ARBA" id="ARBA00004370"/>
    </source>
</evidence>
<sequence length="497" mass="57045">MCFSLDKSINNGLAAARRRRASNAPPFVFRFFIVKGTVKSASGKPFMASRLADSMLLFAGTQTRPIRSLKLHPLSASAGTSSITWQRSCQTRLFRGRTVHQPWVNTAKNVKIAQAIAVLEAPSTPFPTADSAEYRKQLSESYGFQQIGETLPDDVTLRDIVSSLPKKVFELDDMKAWGSVLISVTSYALGILMIAKAPWYLLPLAWAYTGTAVTGFFVIGHDCAHKSFSRNKLVEDIVGTIAFMPLIYPYEPWRFKHDQHHAKTNMLHEDTAWHPILKADIDSSKFLRKALIFGYGPVRTWMSIAHWLVWHFDLKKFRKHEVKRVIISLGAVYAFIGIGWPLIVYKAGIVGWIKFWLMPWLGYHFWMSTFTIVHHTAPHIPFKDSEEWNAAQAQLNGTVHCDYPHWIEVLCHDINWHIPHHLSPKIPSYNLRAAQQSLDDNWGKYLNKAKWNWRLMKTIMTTCHVYDRDENYVSFDEVFPDESQPITFLRRLMPDSP</sequence>
<dbReference type="GO" id="GO:0006629">
    <property type="term" value="P:lipid metabolic process"/>
    <property type="evidence" value="ECO:0007669"/>
    <property type="project" value="InterPro"/>
</dbReference>
<feature type="transmembrane region" description="Helical" evidence="4">
    <location>
        <begin position="201"/>
        <end position="221"/>
    </location>
</feature>
<dbReference type="GO" id="GO:0016020">
    <property type="term" value="C:membrane"/>
    <property type="evidence" value="ECO:0007669"/>
    <property type="project" value="UniProtKB-SubCell"/>
</dbReference>
<evidence type="ECO:0000259" key="5">
    <source>
        <dbReference type="Pfam" id="PF00487"/>
    </source>
</evidence>
<protein>
    <recommendedName>
        <fullName evidence="5">Fatty acid desaturase domain-containing protein</fullName>
    </recommendedName>
</protein>
<evidence type="ECO:0000256" key="3">
    <source>
        <dbReference type="ARBA" id="ARBA00023002"/>
    </source>
</evidence>
<keyword evidence="4" id="KW-1133">Transmembrane helix</keyword>
<evidence type="ECO:0000313" key="7">
    <source>
        <dbReference type="Proteomes" id="UP001279734"/>
    </source>
</evidence>
<accession>A0AAD3TEV4</accession>